<accession>A0A164J9T7</accession>
<dbReference type="InterPro" id="IPR002401">
    <property type="entry name" value="Cyt_P450_E_grp-I"/>
</dbReference>
<protein>
    <recommendedName>
        <fullName evidence="13">Cytochrome p450</fullName>
    </recommendedName>
</protein>
<dbReference type="PRINTS" id="PR00385">
    <property type="entry name" value="P450"/>
</dbReference>
<evidence type="ECO:0000313" key="11">
    <source>
        <dbReference type="EMBL" id="KZS02129.1"/>
    </source>
</evidence>
<keyword evidence="9 10" id="KW-0479">Metal-binding</keyword>
<evidence type="ECO:0000256" key="5">
    <source>
        <dbReference type="ARBA" id="ARBA00022824"/>
    </source>
</evidence>
<comment type="caution">
    <text evidence="11">The sequence shown here is derived from an EMBL/GenBank/DDBJ whole genome shotgun (WGS) entry which is preliminary data.</text>
</comment>
<evidence type="ECO:0000256" key="7">
    <source>
        <dbReference type="ARBA" id="ARBA00023033"/>
    </source>
</evidence>
<keyword evidence="12" id="KW-1185">Reference proteome</keyword>
<evidence type="ECO:0000256" key="3">
    <source>
        <dbReference type="ARBA" id="ARBA00010617"/>
    </source>
</evidence>
<dbReference type="GO" id="GO:0005789">
    <property type="term" value="C:endoplasmic reticulum membrane"/>
    <property type="evidence" value="ECO:0007669"/>
    <property type="project" value="UniProtKB-SubCell"/>
</dbReference>
<dbReference type="AlphaFoldDB" id="A0A164J9T7"/>
<proteinExistence type="inferred from homology"/>
<keyword evidence="7 10" id="KW-0503">Monooxygenase</keyword>
<dbReference type="PANTHER" id="PTHR24291:SF189">
    <property type="entry name" value="CYTOCHROME P450 4C3-RELATED"/>
    <property type="match status" value="1"/>
</dbReference>
<dbReference type="PRINTS" id="PR00463">
    <property type="entry name" value="EP450I"/>
</dbReference>
<evidence type="ECO:0000256" key="1">
    <source>
        <dbReference type="ARBA" id="ARBA00001971"/>
    </source>
</evidence>
<feature type="non-terminal residue" evidence="11">
    <location>
        <position position="1"/>
    </location>
</feature>
<keyword evidence="10" id="KW-0560">Oxidoreductase</keyword>
<comment type="similarity">
    <text evidence="3 10">Belongs to the cytochrome P450 family.</text>
</comment>
<dbReference type="PANTHER" id="PTHR24291">
    <property type="entry name" value="CYTOCHROME P450 FAMILY 4"/>
    <property type="match status" value="1"/>
</dbReference>
<evidence type="ECO:0000256" key="10">
    <source>
        <dbReference type="RuleBase" id="RU000461"/>
    </source>
</evidence>
<dbReference type="SUPFAM" id="SSF48264">
    <property type="entry name" value="Cytochrome P450"/>
    <property type="match status" value="1"/>
</dbReference>
<dbReference type="STRING" id="35525.A0A164J9T7"/>
<comment type="cofactor">
    <cofactor evidence="1 9">
        <name>heme</name>
        <dbReference type="ChEBI" id="CHEBI:30413"/>
    </cofactor>
</comment>
<keyword evidence="5" id="KW-0256">Endoplasmic reticulum</keyword>
<dbReference type="Gene3D" id="1.10.630.10">
    <property type="entry name" value="Cytochrome P450"/>
    <property type="match status" value="1"/>
</dbReference>
<name>A0A164J9T7_9CRUS</name>
<evidence type="ECO:0000256" key="6">
    <source>
        <dbReference type="ARBA" id="ARBA00023004"/>
    </source>
</evidence>
<evidence type="ECO:0000256" key="2">
    <source>
        <dbReference type="ARBA" id="ARBA00004586"/>
    </source>
</evidence>
<feature type="non-terminal residue" evidence="11">
    <location>
        <position position="146"/>
    </location>
</feature>
<keyword evidence="6 9" id="KW-0408">Iron</keyword>
<dbReference type="GO" id="GO:0004497">
    <property type="term" value="F:monooxygenase activity"/>
    <property type="evidence" value="ECO:0007669"/>
    <property type="project" value="UniProtKB-KW"/>
</dbReference>
<dbReference type="InterPro" id="IPR050196">
    <property type="entry name" value="Cytochrome_P450_Monoox"/>
</dbReference>
<keyword evidence="8" id="KW-0472">Membrane</keyword>
<dbReference type="InterPro" id="IPR036396">
    <property type="entry name" value="Cyt_P450_sf"/>
</dbReference>
<dbReference type="GO" id="GO:0020037">
    <property type="term" value="F:heme binding"/>
    <property type="evidence" value="ECO:0007669"/>
    <property type="project" value="InterPro"/>
</dbReference>
<dbReference type="Pfam" id="PF00067">
    <property type="entry name" value="p450"/>
    <property type="match status" value="1"/>
</dbReference>
<feature type="binding site" description="axial binding residue" evidence="9">
    <location>
        <position position="133"/>
    </location>
    <ligand>
        <name>heme</name>
        <dbReference type="ChEBI" id="CHEBI:30413"/>
    </ligand>
    <ligandPart>
        <name>Fe</name>
        <dbReference type="ChEBI" id="CHEBI:18248"/>
    </ligandPart>
</feature>
<evidence type="ECO:0008006" key="13">
    <source>
        <dbReference type="Google" id="ProtNLM"/>
    </source>
</evidence>
<dbReference type="InterPro" id="IPR017972">
    <property type="entry name" value="Cyt_P450_CS"/>
</dbReference>
<organism evidence="11 12">
    <name type="scientific">Daphnia magna</name>
    <dbReference type="NCBI Taxonomy" id="35525"/>
    <lineage>
        <taxon>Eukaryota</taxon>
        <taxon>Metazoa</taxon>
        <taxon>Ecdysozoa</taxon>
        <taxon>Arthropoda</taxon>
        <taxon>Crustacea</taxon>
        <taxon>Branchiopoda</taxon>
        <taxon>Diplostraca</taxon>
        <taxon>Cladocera</taxon>
        <taxon>Anomopoda</taxon>
        <taxon>Daphniidae</taxon>
        <taxon>Daphnia</taxon>
    </lineage>
</organism>
<gene>
    <name evidence="11" type="ORF">APZ42_000953</name>
</gene>
<evidence type="ECO:0000256" key="8">
    <source>
        <dbReference type="ARBA" id="ARBA00023136"/>
    </source>
</evidence>
<dbReference type="GO" id="GO:0005506">
    <property type="term" value="F:iron ion binding"/>
    <property type="evidence" value="ECO:0007669"/>
    <property type="project" value="InterPro"/>
</dbReference>
<dbReference type="GO" id="GO:0016705">
    <property type="term" value="F:oxidoreductase activity, acting on paired donors, with incorporation or reduction of molecular oxygen"/>
    <property type="evidence" value="ECO:0007669"/>
    <property type="project" value="InterPro"/>
</dbReference>
<evidence type="ECO:0000256" key="4">
    <source>
        <dbReference type="ARBA" id="ARBA00022617"/>
    </source>
</evidence>
<dbReference type="Proteomes" id="UP000076858">
    <property type="component" value="Unassembled WGS sequence"/>
</dbReference>
<dbReference type="InterPro" id="IPR001128">
    <property type="entry name" value="Cyt_P450"/>
</dbReference>
<comment type="subcellular location">
    <subcellularLocation>
        <location evidence="2">Endoplasmic reticulum membrane</location>
    </subcellularLocation>
</comment>
<dbReference type="PROSITE" id="PS00086">
    <property type="entry name" value="CYTOCHROME_P450"/>
    <property type="match status" value="1"/>
</dbReference>
<sequence>ALAFTWFLYLISRHPDKQKLLMEELSIVFGDSDRPCTVQDLAELKYLECCIKETLRLYPSAPFILRRLPEDVEIGGYILPKGVTIGMLIYGMHHNPQVYPDPEEFKPERFFPENSVGRHPYAFIPFSAGPRNCIGQKFAMLELKVV</sequence>
<keyword evidence="4 9" id="KW-0349">Heme</keyword>
<evidence type="ECO:0000313" key="12">
    <source>
        <dbReference type="Proteomes" id="UP000076858"/>
    </source>
</evidence>
<evidence type="ECO:0000256" key="9">
    <source>
        <dbReference type="PIRSR" id="PIRSR602401-1"/>
    </source>
</evidence>
<dbReference type="EMBL" id="LRGB01005243">
    <property type="protein sequence ID" value="KZS02129.1"/>
    <property type="molecule type" value="Genomic_DNA"/>
</dbReference>
<reference evidence="11 12" key="1">
    <citation type="submission" date="2016-03" db="EMBL/GenBank/DDBJ databases">
        <title>EvidentialGene: Evidence-directed Construction of Genes on Genomes.</title>
        <authorList>
            <person name="Gilbert D.G."/>
            <person name="Choi J.-H."/>
            <person name="Mockaitis K."/>
            <person name="Colbourne J."/>
            <person name="Pfrender M."/>
        </authorList>
    </citation>
    <scope>NUCLEOTIDE SEQUENCE [LARGE SCALE GENOMIC DNA]</scope>
    <source>
        <strain evidence="11 12">Xinb3</strain>
        <tissue evidence="11">Complete organism</tissue>
    </source>
</reference>